<dbReference type="PANTHER" id="PTHR19424">
    <property type="entry name" value="HEAT SHOCK FACTOR BINDING PROTEIN 1"/>
    <property type="match status" value="1"/>
</dbReference>
<dbReference type="AlphaFoldDB" id="A0A5A8ECT8"/>
<reference evidence="8 9" key="1">
    <citation type="submission" date="2019-07" db="EMBL/GenBank/DDBJ databases">
        <title>Genomes of Cafeteria roenbergensis.</title>
        <authorList>
            <person name="Fischer M.G."/>
            <person name="Hackl T."/>
            <person name="Roman M."/>
        </authorList>
    </citation>
    <scope>NUCLEOTIDE SEQUENCE [LARGE SCALE GENOMIC DNA]</scope>
    <source>
        <strain evidence="4 9">BVI</strain>
        <strain evidence="5 11">Cflag</strain>
        <strain evidence="7 8">E4-10P</strain>
        <strain evidence="6 10">RCC970-E3</strain>
    </source>
</reference>
<sequence length="93" mass="9563">MADSKASGESAAGVVRAEPGPAADAAGSEDITAFVQELLTQMQSRFQTMSETIISKIDAMGGRIDELERTVADLMDQAAADDEDDAAAGRGSA</sequence>
<dbReference type="OMA" id="GQQMSED"/>
<dbReference type="Proteomes" id="UP000325113">
    <property type="component" value="Unassembled WGS sequence"/>
</dbReference>
<keyword evidence="9" id="KW-1185">Reference proteome</keyword>
<dbReference type="EMBL" id="VLTL01000024">
    <property type="protein sequence ID" value="KAA0169278.1"/>
    <property type="molecule type" value="Genomic_DNA"/>
</dbReference>
<dbReference type="GO" id="GO:0003714">
    <property type="term" value="F:transcription corepressor activity"/>
    <property type="evidence" value="ECO:0007669"/>
    <property type="project" value="InterPro"/>
</dbReference>
<dbReference type="EMBL" id="VLTO01000016">
    <property type="protein sequence ID" value="KAA0175108.1"/>
    <property type="molecule type" value="Genomic_DNA"/>
</dbReference>
<dbReference type="FunFam" id="1.20.5.430:FF:000003">
    <property type="entry name" value="Heat shock factor binding protein"/>
    <property type="match status" value="1"/>
</dbReference>
<evidence type="ECO:0008006" key="12">
    <source>
        <dbReference type="Google" id="ProtNLM"/>
    </source>
</evidence>
<dbReference type="EMBL" id="VLTN01000054">
    <property type="protein sequence ID" value="KAA0148380.1"/>
    <property type="molecule type" value="Genomic_DNA"/>
</dbReference>
<evidence type="ECO:0000313" key="9">
    <source>
        <dbReference type="Proteomes" id="UP000323011"/>
    </source>
</evidence>
<evidence type="ECO:0000313" key="11">
    <source>
        <dbReference type="Proteomes" id="UP000325113"/>
    </source>
</evidence>
<dbReference type="GO" id="GO:0005829">
    <property type="term" value="C:cytosol"/>
    <property type="evidence" value="ECO:0007669"/>
    <property type="project" value="TreeGrafter"/>
</dbReference>
<evidence type="ECO:0000256" key="3">
    <source>
        <dbReference type="SAM" id="MobiDB-lite"/>
    </source>
</evidence>
<comment type="caution">
    <text evidence="7">The sequence shown here is derived from an EMBL/GenBank/DDBJ whole genome shotgun (WGS) entry which is preliminary data.</text>
</comment>
<dbReference type="Proteomes" id="UP000324907">
    <property type="component" value="Unassembled WGS sequence"/>
</dbReference>
<evidence type="ECO:0000313" key="6">
    <source>
        <dbReference type="EMBL" id="KAA0169278.1"/>
    </source>
</evidence>
<evidence type="ECO:0000256" key="1">
    <source>
        <dbReference type="ARBA" id="ARBA00006349"/>
    </source>
</evidence>
<evidence type="ECO:0000313" key="7">
    <source>
        <dbReference type="EMBL" id="KAA0175108.1"/>
    </source>
</evidence>
<dbReference type="Pfam" id="PF06825">
    <property type="entry name" value="HSBP1"/>
    <property type="match status" value="1"/>
</dbReference>
<dbReference type="Gene3D" id="1.20.5.430">
    <property type="match status" value="1"/>
</dbReference>
<dbReference type="EMBL" id="VLTM01000035">
    <property type="protein sequence ID" value="KAA0161525.1"/>
    <property type="molecule type" value="Genomic_DNA"/>
</dbReference>
<protein>
    <recommendedName>
        <fullName evidence="12">Heat shock factor binding protein 1</fullName>
    </recommendedName>
</protein>
<accession>A0A5A8ECT8</accession>
<dbReference type="PANTHER" id="PTHR19424:SF0">
    <property type="entry name" value="HEAT SHOCK FACTOR BINDING PROTEIN 1"/>
    <property type="match status" value="1"/>
</dbReference>
<evidence type="ECO:0000313" key="4">
    <source>
        <dbReference type="EMBL" id="KAA0148380.1"/>
    </source>
</evidence>
<dbReference type="GO" id="GO:0005634">
    <property type="term" value="C:nucleus"/>
    <property type="evidence" value="ECO:0007669"/>
    <property type="project" value="TreeGrafter"/>
</dbReference>
<dbReference type="OrthoDB" id="4159489at2759"/>
<organism evidence="7 8">
    <name type="scientific">Cafeteria roenbergensis</name>
    <name type="common">Marine flagellate</name>
    <dbReference type="NCBI Taxonomy" id="33653"/>
    <lineage>
        <taxon>Eukaryota</taxon>
        <taxon>Sar</taxon>
        <taxon>Stramenopiles</taxon>
        <taxon>Bigyra</taxon>
        <taxon>Opalozoa</taxon>
        <taxon>Bicosoecida</taxon>
        <taxon>Cafeteriaceae</taxon>
        <taxon>Cafeteria</taxon>
    </lineage>
</organism>
<feature type="coiled-coil region" evidence="2">
    <location>
        <begin position="57"/>
        <end position="84"/>
    </location>
</feature>
<evidence type="ECO:0000313" key="10">
    <source>
        <dbReference type="Proteomes" id="UP000324907"/>
    </source>
</evidence>
<gene>
    <name evidence="7" type="ORF">FNF27_03406</name>
    <name evidence="6" type="ORF">FNF28_02232</name>
    <name evidence="4" type="ORF">FNF29_06767</name>
    <name evidence="5" type="ORF">FNF31_03808</name>
</gene>
<evidence type="ECO:0000256" key="2">
    <source>
        <dbReference type="SAM" id="Coils"/>
    </source>
</evidence>
<dbReference type="GO" id="GO:0070370">
    <property type="term" value="P:cellular heat acclimation"/>
    <property type="evidence" value="ECO:0007669"/>
    <property type="project" value="TreeGrafter"/>
</dbReference>
<dbReference type="InterPro" id="IPR009643">
    <property type="entry name" value="HS1-bd"/>
</dbReference>
<proteinExistence type="inferred from homology"/>
<name>A0A5A8ECT8_CAFRO</name>
<comment type="similarity">
    <text evidence="1">Belongs to the HSBP1 family.</text>
</comment>
<feature type="region of interest" description="Disordered" evidence="3">
    <location>
        <begin position="1"/>
        <end position="28"/>
    </location>
</feature>
<dbReference type="Proteomes" id="UP000323011">
    <property type="component" value="Unassembled WGS sequence"/>
</dbReference>
<dbReference type="Proteomes" id="UP000322899">
    <property type="component" value="Unassembled WGS sequence"/>
</dbReference>
<evidence type="ECO:0000313" key="8">
    <source>
        <dbReference type="Proteomes" id="UP000322899"/>
    </source>
</evidence>
<keyword evidence="2" id="KW-0175">Coiled coil</keyword>
<evidence type="ECO:0000313" key="5">
    <source>
        <dbReference type="EMBL" id="KAA0161525.1"/>
    </source>
</evidence>